<dbReference type="Proteomes" id="UP001200145">
    <property type="component" value="Unassembled WGS sequence"/>
</dbReference>
<gene>
    <name evidence="7" type="ORF">L0U88_11065</name>
</gene>
<keyword evidence="2 5" id="KW-0812">Transmembrane</keyword>
<keyword evidence="3 5" id="KW-1133">Transmembrane helix</keyword>
<name>A0ABS9BIL5_9BACT</name>
<dbReference type="InterPro" id="IPR009908">
    <property type="entry name" value="Methylamine_util_MauE"/>
</dbReference>
<evidence type="ECO:0000313" key="8">
    <source>
        <dbReference type="Proteomes" id="UP001200145"/>
    </source>
</evidence>
<comment type="subcellular location">
    <subcellularLocation>
        <location evidence="1">Membrane</location>
        <topology evidence="1">Multi-pass membrane protein</topology>
    </subcellularLocation>
</comment>
<keyword evidence="8" id="KW-1185">Reference proteome</keyword>
<evidence type="ECO:0000256" key="5">
    <source>
        <dbReference type="SAM" id="Phobius"/>
    </source>
</evidence>
<reference evidence="7 8" key="1">
    <citation type="submission" date="2022-01" db="EMBL/GenBank/DDBJ databases">
        <title>Flavihumibacter sp. nov., isolated from sediment of a river.</title>
        <authorList>
            <person name="Liu H."/>
        </authorList>
    </citation>
    <scope>NUCLEOTIDE SEQUENCE [LARGE SCALE GENOMIC DNA]</scope>
    <source>
        <strain evidence="7 8">RY-1</strain>
    </source>
</reference>
<evidence type="ECO:0000256" key="3">
    <source>
        <dbReference type="ARBA" id="ARBA00022989"/>
    </source>
</evidence>
<dbReference type="Pfam" id="PF07291">
    <property type="entry name" value="MauE"/>
    <property type="match status" value="1"/>
</dbReference>
<protein>
    <submittedName>
        <fullName evidence="7">DoxX family protein</fullName>
    </submittedName>
</protein>
<evidence type="ECO:0000256" key="1">
    <source>
        <dbReference type="ARBA" id="ARBA00004141"/>
    </source>
</evidence>
<sequence length="361" mass="40446">MKLILTITRYIVGLLFIFSGLVKANDPLGLSYKMQEFFEVWGLHQLNDFTLAFSVLMIAFEIIAGVAVIIGWQMRLFSWLLLLLIIFFTFLTGYALFSGKIKTCGCFGDCIPLTADQSFIKDLLLLGLILLLFVNRNRIITAMSTRNSIIALAVTTIFSFGLQWYVLNYLPIVDCLPYKKGARIEEQMKIPAGAIPDSTVITFVYNKGGKEVEFTADQFPDDFDESVYSFVRRYDKLVRKGNAEPKIKDFVLLAPSGADTTSAIINQPGEMYWLFIQALNETDKPAILEQLITLKKDTEKTGKPVYVITSLAGEVEPLLATVETPVLLLRCDAVAVKTAARYPVTLYVLQDGVVKKKRAVK</sequence>
<feature type="transmembrane region" description="Helical" evidence="5">
    <location>
        <begin position="147"/>
        <end position="167"/>
    </location>
</feature>
<keyword evidence="4 5" id="KW-0472">Membrane</keyword>
<feature type="domain" description="Methylamine utilisation protein MauE" evidence="6">
    <location>
        <begin position="1"/>
        <end position="133"/>
    </location>
</feature>
<evidence type="ECO:0000313" key="7">
    <source>
        <dbReference type="EMBL" id="MCF1715165.1"/>
    </source>
</evidence>
<proteinExistence type="predicted"/>
<dbReference type="NCBIfam" id="NF045576">
    <property type="entry name" value="BT_3928_fam"/>
    <property type="match status" value="1"/>
</dbReference>
<feature type="transmembrane region" description="Helical" evidence="5">
    <location>
        <begin position="48"/>
        <end position="72"/>
    </location>
</feature>
<evidence type="ECO:0000259" key="6">
    <source>
        <dbReference type="Pfam" id="PF07291"/>
    </source>
</evidence>
<organism evidence="7 8">
    <name type="scientific">Flavihumibacter fluminis</name>
    <dbReference type="NCBI Taxonomy" id="2909236"/>
    <lineage>
        <taxon>Bacteria</taxon>
        <taxon>Pseudomonadati</taxon>
        <taxon>Bacteroidota</taxon>
        <taxon>Chitinophagia</taxon>
        <taxon>Chitinophagales</taxon>
        <taxon>Chitinophagaceae</taxon>
        <taxon>Flavihumibacter</taxon>
    </lineage>
</organism>
<evidence type="ECO:0000256" key="2">
    <source>
        <dbReference type="ARBA" id="ARBA00022692"/>
    </source>
</evidence>
<dbReference type="EMBL" id="JAKEVY010000002">
    <property type="protein sequence ID" value="MCF1715165.1"/>
    <property type="molecule type" value="Genomic_DNA"/>
</dbReference>
<accession>A0ABS9BIL5</accession>
<feature type="transmembrane region" description="Helical" evidence="5">
    <location>
        <begin position="117"/>
        <end position="135"/>
    </location>
</feature>
<comment type="caution">
    <text evidence="7">The sequence shown here is derived from an EMBL/GenBank/DDBJ whole genome shotgun (WGS) entry which is preliminary data.</text>
</comment>
<feature type="transmembrane region" description="Helical" evidence="5">
    <location>
        <begin position="79"/>
        <end position="97"/>
    </location>
</feature>
<evidence type="ECO:0000256" key="4">
    <source>
        <dbReference type="ARBA" id="ARBA00023136"/>
    </source>
</evidence>
<dbReference type="RefSeq" id="WP_234866112.1">
    <property type="nucleotide sequence ID" value="NZ_JAKEVY010000002.1"/>
</dbReference>